<keyword evidence="2" id="KW-1185">Reference proteome</keyword>
<gene>
    <name evidence="1" type="ORF">OUZ56_003999</name>
</gene>
<organism evidence="1 2">
    <name type="scientific">Daphnia magna</name>
    <dbReference type="NCBI Taxonomy" id="35525"/>
    <lineage>
        <taxon>Eukaryota</taxon>
        <taxon>Metazoa</taxon>
        <taxon>Ecdysozoa</taxon>
        <taxon>Arthropoda</taxon>
        <taxon>Crustacea</taxon>
        <taxon>Branchiopoda</taxon>
        <taxon>Diplostraca</taxon>
        <taxon>Cladocera</taxon>
        <taxon>Anomopoda</taxon>
        <taxon>Daphniidae</taxon>
        <taxon>Daphnia</taxon>
    </lineage>
</organism>
<name>A0ABQ9YNG1_9CRUS</name>
<accession>A0ABQ9YNG1</accession>
<proteinExistence type="predicted"/>
<evidence type="ECO:0000313" key="1">
    <source>
        <dbReference type="EMBL" id="KAK4002152.1"/>
    </source>
</evidence>
<reference evidence="1 2" key="1">
    <citation type="journal article" date="2023" name="Nucleic Acids Res.">
        <title>The hologenome of Daphnia magna reveals possible DNA methylation and microbiome-mediated evolution of the host genome.</title>
        <authorList>
            <person name="Chaturvedi A."/>
            <person name="Li X."/>
            <person name="Dhandapani V."/>
            <person name="Marshall H."/>
            <person name="Kissane S."/>
            <person name="Cuenca-Cambronero M."/>
            <person name="Asole G."/>
            <person name="Calvet F."/>
            <person name="Ruiz-Romero M."/>
            <person name="Marangio P."/>
            <person name="Guigo R."/>
            <person name="Rago D."/>
            <person name="Mirbahai L."/>
            <person name="Eastwood N."/>
            <person name="Colbourne J.K."/>
            <person name="Zhou J."/>
            <person name="Mallon E."/>
            <person name="Orsini L."/>
        </authorList>
    </citation>
    <scope>NUCLEOTIDE SEQUENCE [LARGE SCALE GENOMIC DNA]</scope>
    <source>
        <strain evidence="1">LRV0_1</strain>
    </source>
</reference>
<evidence type="ECO:0000313" key="2">
    <source>
        <dbReference type="Proteomes" id="UP001234178"/>
    </source>
</evidence>
<dbReference type="EMBL" id="JAOYFB010000001">
    <property type="protein sequence ID" value="KAK4002152.1"/>
    <property type="molecule type" value="Genomic_DNA"/>
</dbReference>
<protein>
    <submittedName>
        <fullName evidence="1">Uncharacterized protein</fullName>
    </submittedName>
</protein>
<comment type="caution">
    <text evidence="1">The sequence shown here is derived from an EMBL/GenBank/DDBJ whole genome shotgun (WGS) entry which is preliminary data.</text>
</comment>
<dbReference type="Proteomes" id="UP001234178">
    <property type="component" value="Unassembled WGS sequence"/>
</dbReference>
<sequence>MSGQLKRGFTLESSLNLGIDEHENISFFLSAAIHRRTPRSILVFVKPVKPGKALSLVNSHKSNE</sequence>